<keyword evidence="3" id="KW-0804">Transcription</keyword>
<proteinExistence type="predicted"/>
<dbReference type="SUPFAM" id="SSF50104">
    <property type="entry name" value="Translation proteins SH3-like domain"/>
    <property type="match status" value="1"/>
</dbReference>
<dbReference type="GO" id="GO:0005829">
    <property type="term" value="C:cytosol"/>
    <property type="evidence" value="ECO:0007669"/>
    <property type="project" value="TreeGrafter"/>
</dbReference>
<feature type="domain" description="NusG-like N-terminal" evidence="4">
    <location>
        <begin position="11"/>
        <end position="103"/>
    </location>
</feature>
<evidence type="ECO:0000313" key="5">
    <source>
        <dbReference type="EMBL" id="AIJ45744.1"/>
    </source>
</evidence>
<dbReference type="InterPro" id="IPR006645">
    <property type="entry name" value="NGN-like_dom"/>
</dbReference>
<dbReference type="InterPro" id="IPR036735">
    <property type="entry name" value="NGN_dom_sf"/>
</dbReference>
<dbReference type="GO" id="GO:0006354">
    <property type="term" value="P:DNA-templated transcription elongation"/>
    <property type="evidence" value="ECO:0007669"/>
    <property type="project" value="InterPro"/>
</dbReference>
<dbReference type="Gene3D" id="3.30.70.940">
    <property type="entry name" value="NusG, N-terminal domain"/>
    <property type="match status" value="1"/>
</dbReference>
<dbReference type="InterPro" id="IPR043425">
    <property type="entry name" value="NusG-like"/>
</dbReference>
<evidence type="ECO:0000313" key="6">
    <source>
        <dbReference type="Proteomes" id="UP000028782"/>
    </source>
</evidence>
<dbReference type="CDD" id="cd06091">
    <property type="entry name" value="KOW_NusG"/>
    <property type="match status" value="1"/>
</dbReference>
<reference evidence="5 6" key="1">
    <citation type="journal article" date="2014" name="Genome Announc.">
        <title>Complete Genome Sequence of Polychlorinated Biphenyl Degrader Comamonas testosteroni TK102 (NBRC 109938).</title>
        <authorList>
            <person name="Fukuda K."/>
            <person name="Hosoyama A."/>
            <person name="Tsuchikane K."/>
            <person name="Ohji S."/>
            <person name="Yamazoe A."/>
            <person name="Fujita N."/>
            <person name="Shintani M."/>
            <person name="Kimbara K."/>
        </authorList>
    </citation>
    <scope>NUCLEOTIDE SEQUENCE [LARGE SCALE GENOMIC DNA]</scope>
    <source>
        <strain evidence="5">TK102</strain>
    </source>
</reference>
<dbReference type="PANTHER" id="PTHR30265">
    <property type="entry name" value="RHO-INTERACTING TRANSCRIPTION TERMINATION FACTOR NUSG"/>
    <property type="match status" value="1"/>
</dbReference>
<dbReference type="RefSeq" id="WP_080731473.1">
    <property type="nucleotide sequence ID" value="NZ_CP006704.1"/>
</dbReference>
<organism evidence="5 6">
    <name type="scientific">Comamonas testosteroni TK102</name>
    <dbReference type="NCBI Taxonomy" id="1392005"/>
    <lineage>
        <taxon>Bacteria</taxon>
        <taxon>Pseudomonadati</taxon>
        <taxon>Pseudomonadota</taxon>
        <taxon>Betaproteobacteria</taxon>
        <taxon>Burkholderiales</taxon>
        <taxon>Comamonadaceae</taxon>
        <taxon>Comamonas</taxon>
    </lineage>
</organism>
<dbReference type="HOGENOM" id="CLU_067287_5_1_4"/>
<dbReference type="SUPFAM" id="SSF82679">
    <property type="entry name" value="N-utilization substance G protein NusG, N-terminal domain"/>
    <property type="match status" value="1"/>
</dbReference>
<dbReference type="Proteomes" id="UP000028782">
    <property type="component" value="Chromosome"/>
</dbReference>
<gene>
    <name evidence="5" type="ORF">O987_07992</name>
</gene>
<evidence type="ECO:0000256" key="1">
    <source>
        <dbReference type="ARBA" id="ARBA00022814"/>
    </source>
</evidence>
<accession>A0A076PG59</accession>
<evidence type="ECO:0000256" key="2">
    <source>
        <dbReference type="ARBA" id="ARBA00023015"/>
    </source>
</evidence>
<evidence type="ECO:0000259" key="4">
    <source>
        <dbReference type="Pfam" id="PF02357"/>
    </source>
</evidence>
<dbReference type="InterPro" id="IPR008991">
    <property type="entry name" value="Translation_prot_SH3-like_sf"/>
</dbReference>
<keyword evidence="2" id="KW-0805">Transcription regulation</keyword>
<dbReference type="EMBL" id="CP006704">
    <property type="protein sequence ID" value="AIJ45744.1"/>
    <property type="molecule type" value="Genomic_DNA"/>
</dbReference>
<keyword evidence="1" id="KW-0889">Transcription antitermination</keyword>
<sequence length="172" mass="19608">MSEILENSHFWFAVYTRPKLEAVAVENLIAQGFDAYLPLYKQFKKNGENFKVIFEPMFPRYVFFRPVNSAQSILPVSSTRGVSHVIRFGSQIAKIAPEVLNAIRHIEIERTALDEDELIKLRPGDRVRINEKALKGIEGVVNKVSSRRVSVLLQILGRPLLVNIEPHRLESA</sequence>
<dbReference type="PANTHER" id="PTHR30265:SF7">
    <property type="entry name" value="TRANSCRIPTION ANTITERMINATION PROTEIN RFAH"/>
    <property type="match status" value="1"/>
</dbReference>
<name>A0A076PG59_COMTE</name>
<protein>
    <submittedName>
        <fullName evidence="5">Transcription antiterminator</fullName>
    </submittedName>
</protein>
<dbReference type="Pfam" id="PF02357">
    <property type="entry name" value="NusG"/>
    <property type="match status" value="1"/>
</dbReference>
<dbReference type="GO" id="GO:0031564">
    <property type="term" value="P:transcription antitermination"/>
    <property type="evidence" value="ECO:0007669"/>
    <property type="project" value="UniProtKB-KW"/>
</dbReference>
<dbReference type="AlphaFoldDB" id="A0A076PG59"/>
<dbReference type="KEGG" id="ctes:O987_07992"/>
<evidence type="ECO:0000256" key="3">
    <source>
        <dbReference type="ARBA" id="ARBA00023163"/>
    </source>
</evidence>